<keyword evidence="2" id="KW-0732">Signal</keyword>
<dbReference type="EMBL" id="CYYM01000003">
    <property type="protein sequence ID" value="CUN72509.1"/>
    <property type="molecule type" value="Genomic_DNA"/>
</dbReference>
<feature type="compositionally biased region" description="Low complexity" evidence="1">
    <location>
        <begin position="27"/>
        <end position="43"/>
    </location>
</feature>
<reference evidence="3 4" key="1">
    <citation type="submission" date="2015-09" db="EMBL/GenBank/DDBJ databases">
        <authorList>
            <consortium name="Pathogen Informatics"/>
        </authorList>
    </citation>
    <scope>NUCLEOTIDE SEQUENCE [LARGE SCALE GENOMIC DNA]</scope>
    <source>
        <strain evidence="3 4">2789STDY5608851</strain>
    </source>
</reference>
<feature type="chain" id="PRO_5008016724" evidence="2">
    <location>
        <begin position="23"/>
        <end position="206"/>
    </location>
</feature>
<feature type="signal peptide" evidence="2">
    <location>
        <begin position="1"/>
        <end position="22"/>
    </location>
</feature>
<name>A0A173ZA41_9FIRM</name>
<accession>A0A173ZA41</accession>
<gene>
    <name evidence="3" type="ORF">ERS852408_00812</name>
</gene>
<feature type="region of interest" description="Disordered" evidence="1">
    <location>
        <begin position="27"/>
        <end position="61"/>
    </location>
</feature>
<evidence type="ECO:0000256" key="1">
    <source>
        <dbReference type="SAM" id="MobiDB-lite"/>
    </source>
</evidence>
<dbReference type="AlphaFoldDB" id="A0A173ZA41"/>
<sequence>MKKITVLFFSILTLSLTFNACAKSSHESAQSSKSKTSQTTSHTKTVKEKQSTSKQKVVPKSKSKTEDEFATIDQFINLYNGSASTPITDITDMDIHGSDYQTEFRLHAYDNAVGKKGTIAGSPISIVNYGNFSNDCIRIYVTAASDDIALEIYTTTIHIFDSTITDEDIMKELDSASIYLGENGCIGGYVQGRDIMLDCTKIKFTN</sequence>
<protein>
    <submittedName>
        <fullName evidence="3">Uncharacterized protein</fullName>
    </submittedName>
</protein>
<dbReference type="Proteomes" id="UP000095380">
    <property type="component" value="Unassembled WGS sequence"/>
</dbReference>
<evidence type="ECO:0000313" key="4">
    <source>
        <dbReference type="Proteomes" id="UP000095380"/>
    </source>
</evidence>
<organism evidence="3 4">
    <name type="scientific">Dorea longicatena</name>
    <dbReference type="NCBI Taxonomy" id="88431"/>
    <lineage>
        <taxon>Bacteria</taxon>
        <taxon>Bacillati</taxon>
        <taxon>Bacillota</taxon>
        <taxon>Clostridia</taxon>
        <taxon>Lachnospirales</taxon>
        <taxon>Lachnospiraceae</taxon>
        <taxon>Dorea</taxon>
    </lineage>
</organism>
<evidence type="ECO:0000313" key="3">
    <source>
        <dbReference type="EMBL" id="CUN72509.1"/>
    </source>
</evidence>
<dbReference type="RefSeq" id="WP_055193990.1">
    <property type="nucleotide sequence ID" value="NZ_CYYM01000003.1"/>
</dbReference>
<evidence type="ECO:0000256" key="2">
    <source>
        <dbReference type="SAM" id="SignalP"/>
    </source>
</evidence>
<proteinExistence type="predicted"/>